<evidence type="ECO:0000313" key="7">
    <source>
        <dbReference type="EMBL" id="GAO99942.1"/>
    </source>
</evidence>
<evidence type="ECO:0000256" key="5">
    <source>
        <dbReference type="HAMAP-Rule" id="MF_00251"/>
    </source>
</evidence>
<evidence type="ECO:0000256" key="6">
    <source>
        <dbReference type="RuleBase" id="RU000571"/>
    </source>
</evidence>
<dbReference type="GO" id="GO:1990904">
    <property type="term" value="C:ribonucleoprotein complex"/>
    <property type="evidence" value="ECO:0007669"/>
    <property type="project" value="UniProtKB-KW"/>
</dbReference>
<evidence type="ECO:0000256" key="2">
    <source>
        <dbReference type="ARBA" id="ARBA00022980"/>
    </source>
</evidence>
<dbReference type="Proteomes" id="UP000253891">
    <property type="component" value="Unassembled WGS sequence"/>
</dbReference>
<comment type="similarity">
    <text evidence="1 5 6">Belongs to the bacterial ribosomal protein bL36 family.</text>
</comment>
<dbReference type="Pfam" id="PF00444">
    <property type="entry name" value="Ribosomal_L36"/>
    <property type="match status" value="1"/>
</dbReference>
<evidence type="ECO:0000313" key="8">
    <source>
        <dbReference type="Proteomes" id="UP000253891"/>
    </source>
</evidence>
<name>A0A0K8MHJ4_9LACO</name>
<dbReference type="GO" id="GO:0006412">
    <property type="term" value="P:translation"/>
    <property type="evidence" value="ECO:0007669"/>
    <property type="project" value="UniProtKB-UniRule"/>
</dbReference>
<dbReference type="PANTHER" id="PTHR42888">
    <property type="entry name" value="50S RIBOSOMAL PROTEIN L36, CHLOROPLASTIC"/>
    <property type="match status" value="1"/>
</dbReference>
<evidence type="ECO:0000256" key="1">
    <source>
        <dbReference type="ARBA" id="ARBA00007645"/>
    </source>
</evidence>
<dbReference type="HAMAP" id="MF_00251">
    <property type="entry name" value="Ribosomal_bL36"/>
    <property type="match status" value="1"/>
</dbReference>
<accession>A0A0K8MHJ4</accession>
<dbReference type="OrthoDB" id="9802520at2"/>
<sequence length="39" mass="4482">MKVRPSVKKMCESCRVIKRNGRTMIICPANPKHKQRAGK</sequence>
<dbReference type="NCBIfam" id="TIGR01022">
    <property type="entry name" value="rpmJ_bact"/>
    <property type="match status" value="1"/>
</dbReference>
<organism evidence="7 8">
    <name type="scientific">Fructobacillus ficulneus</name>
    <dbReference type="NCBI Taxonomy" id="157463"/>
    <lineage>
        <taxon>Bacteria</taxon>
        <taxon>Bacillati</taxon>
        <taxon>Bacillota</taxon>
        <taxon>Bacilli</taxon>
        <taxon>Lactobacillales</taxon>
        <taxon>Lactobacillaceae</taxon>
        <taxon>Fructobacillus</taxon>
    </lineage>
</organism>
<dbReference type="GO" id="GO:0003735">
    <property type="term" value="F:structural constituent of ribosome"/>
    <property type="evidence" value="ECO:0007669"/>
    <property type="project" value="InterPro"/>
</dbReference>
<protein>
    <recommendedName>
        <fullName evidence="4 5">Large ribosomal subunit protein bL36</fullName>
    </recommendedName>
</protein>
<proteinExistence type="inferred from homology"/>
<dbReference type="GO" id="GO:0005840">
    <property type="term" value="C:ribosome"/>
    <property type="evidence" value="ECO:0007669"/>
    <property type="project" value="UniProtKB-KW"/>
</dbReference>
<dbReference type="InterPro" id="IPR000473">
    <property type="entry name" value="Ribosomal_bL36"/>
</dbReference>
<reference evidence="7 8" key="1">
    <citation type="journal article" date="2015" name="BMC Genomics">
        <title>Comparative genomics of Fructobacillus spp. and Leuconostoc spp. reveals niche-specific evolution of Fructobacillus spp.</title>
        <authorList>
            <person name="Endo A."/>
            <person name="Tanizawa Y."/>
            <person name="Tanaka N."/>
            <person name="Maeno S."/>
            <person name="Kumar H."/>
            <person name="Shiwa Y."/>
            <person name="Okada S."/>
            <person name="Yoshikawa H."/>
            <person name="Dicks L."/>
            <person name="Nakagawa J."/>
            <person name="Arita M."/>
        </authorList>
    </citation>
    <scope>NUCLEOTIDE SEQUENCE [LARGE SCALE GENOMIC DNA]</scope>
    <source>
        <strain evidence="7 8">JCM 12225</strain>
    </source>
</reference>
<keyword evidence="2 5" id="KW-0689">Ribosomal protein</keyword>
<evidence type="ECO:0000256" key="4">
    <source>
        <dbReference type="ARBA" id="ARBA00035186"/>
    </source>
</evidence>
<dbReference type="RefSeq" id="WP_074717856.1">
    <property type="nucleotide sequence ID" value="NZ_DF968003.1"/>
</dbReference>
<dbReference type="EMBL" id="DF968003">
    <property type="protein sequence ID" value="GAO99942.1"/>
    <property type="molecule type" value="Genomic_DNA"/>
</dbReference>
<dbReference type="AlphaFoldDB" id="A0A0K8MHJ4"/>
<dbReference type="SUPFAM" id="SSF57840">
    <property type="entry name" value="Ribosomal protein L36"/>
    <property type="match status" value="1"/>
</dbReference>
<gene>
    <name evidence="5 7" type="primary">rpmJ</name>
    <name evidence="7" type="ORF">FFIC_260560</name>
</gene>
<keyword evidence="3 5" id="KW-0687">Ribonucleoprotein</keyword>
<keyword evidence="8" id="KW-1185">Reference proteome</keyword>
<evidence type="ECO:0000256" key="3">
    <source>
        <dbReference type="ARBA" id="ARBA00023274"/>
    </source>
</evidence>
<dbReference type="STRING" id="157463.GCA_001047075_00855"/>
<dbReference type="GO" id="GO:0005737">
    <property type="term" value="C:cytoplasm"/>
    <property type="evidence" value="ECO:0007669"/>
    <property type="project" value="UniProtKB-ARBA"/>
</dbReference>
<dbReference type="InterPro" id="IPR035977">
    <property type="entry name" value="Ribosomal_bL36_sp"/>
</dbReference>
<dbReference type="PANTHER" id="PTHR42888:SF1">
    <property type="entry name" value="LARGE RIBOSOMAL SUBUNIT PROTEIN BL36C"/>
    <property type="match status" value="1"/>
</dbReference>